<dbReference type="OrthoDB" id="9806887at2"/>
<dbReference type="SUPFAM" id="SSF53756">
    <property type="entry name" value="UDP-Glycosyltransferase/glycogen phosphorylase"/>
    <property type="match status" value="1"/>
</dbReference>
<dbReference type="Proteomes" id="UP000032360">
    <property type="component" value="Unassembled WGS sequence"/>
</dbReference>
<feature type="domain" description="Glycosyltransferase subfamily 4-like N-terminal" evidence="4">
    <location>
        <begin position="17"/>
        <end position="172"/>
    </location>
</feature>
<sequence length="384" mass="41419">MIKVGFDATPLLGPRTGVGEFCSGAIRSLDSLEGVDLRTFAVTWRNRGRLPAALGGVAPSKQLPMPARPLQKLWSKVNFPPIELFVGSLDVVHGSNFVVPPSARAARVVTVHDLTPLLYPSLAEPATLAFPRLVGRAIENGALVHTHSEFIAEQVVENFRVDRERVIAVAPGVAQLHELAAGSASVSDDHFDPALEGVALNGRPFVLGLGTIEPRKDFLTLIGGFEVAARANEDLMLVIAGGPGWGSDEVEERISRSPFADRIVLPGYVTSAMRRWLLSKASVFVYSSIYEGFGLPPIEAMTMGVPVISSRAGSLPEVLGDAVDYFDVGDANGLGERIEVMTNDDRLVAQLRIRGTERVGRYTWAKCALGLRDIYLKAIEVQKS</sequence>
<protein>
    <submittedName>
        <fullName evidence="5">Capsular glucan synthase</fullName>
        <ecNumber evidence="5">2.4.1.21</ecNumber>
    </submittedName>
</protein>
<dbReference type="GO" id="GO:0009103">
    <property type="term" value="P:lipopolysaccharide biosynthetic process"/>
    <property type="evidence" value="ECO:0007669"/>
    <property type="project" value="TreeGrafter"/>
</dbReference>
<name>A0A0D8HKA2_9ACTN</name>
<evidence type="ECO:0000313" key="6">
    <source>
        <dbReference type="Proteomes" id="UP000032360"/>
    </source>
</evidence>
<evidence type="ECO:0000313" key="5">
    <source>
        <dbReference type="EMBL" id="KJF18343.1"/>
    </source>
</evidence>
<dbReference type="InterPro" id="IPR028098">
    <property type="entry name" value="Glyco_trans_4-like_N"/>
</dbReference>
<dbReference type="PANTHER" id="PTHR46401">
    <property type="entry name" value="GLYCOSYLTRANSFERASE WBBK-RELATED"/>
    <property type="match status" value="1"/>
</dbReference>
<keyword evidence="2 5" id="KW-0808">Transferase</keyword>
<evidence type="ECO:0000256" key="2">
    <source>
        <dbReference type="ARBA" id="ARBA00022679"/>
    </source>
</evidence>
<accession>A0A0D8HKA2</accession>
<dbReference type="Pfam" id="PF13579">
    <property type="entry name" value="Glyco_trans_4_4"/>
    <property type="match status" value="1"/>
</dbReference>
<dbReference type="AlphaFoldDB" id="A0A0D8HKA2"/>
<evidence type="ECO:0000259" key="4">
    <source>
        <dbReference type="Pfam" id="PF13579"/>
    </source>
</evidence>
<dbReference type="Gene3D" id="3.40.50.2000">
    <property type="entry name" value="Glycogen Phosphorylase B"/>
    <property type="match status" value="2"/>
</dbReference>
<reference evidence="5 6" key="1">
    <citation type="submission" date="2015-01" db="EMBL/GenBank/DDBJ databases">
        <title>Draft genome of the acidophilic iron oxidizer Acidithrix ferrooxidans strain Py-F3.</title>
        <authorList>
            <person name="Poehlein A."/>
            <person name="Eisen S."/>
            <person name="Schloemann M."/>
            <person name="Johnson B.D."/>
            <person name="Daniel R."/>
            <person name="Muehling M."/>
        </authorList>
    </citation>
    <scope>NUCLEOTIDE SEQUENCE [LARGE SCALE GENOMIC DNA]</scope>
    <source>
        <strain evidence="5 6">Py-F3</strain>
    </source>
</reference>
<comment type="caution">
    <text evidence="5">The sequence shown here is derived from an EMBL/GenBank/DDBJ whole genome shotgun (WGS) entry which is preliminary data.</text>
</comment>
<dbReference type="EMBL" id="JXYS01000018">
    <property type="protein sequence ID" value="KJF18343.1"/>
    <property type="molecule type" value="Genomic_DNA"/>
</dbReference>
<dbReference type="CDD" id="cd03809">
    <property type="entry name" value="GT4_MtfB-like"/>
    <property type="match status" value="1"/>
</dbReference>
<feature type="domain" description="Glycosyl transferase family 1" evidence="3">
    <location>
        <begin position="202"/>
        <end position="356"/>
    </location>
</feature>
<organism evidence="5 6">
    <name type="scientific">Acidithrix ferrooxidans</name>
    <dbReference type="NCBI Taxonomy" id="1280514"/>
    <lineage>
        <taxon>Bacteria</taxon>
        <taxon>Bacillati</taxon>
        <taxon>Actinomycetota</taxon>
        <taxon>Acidimicrobiia</taxon>
        <taxon>Acidimicrobiales</taxon>
        <taxon>Acidimicrobiaceae</taxon>
        <taxon>Acidithrix</taxon>
    </lineage>
</organism>
<dbReference type="PATRIC" id="fig|1280514.3.peg.977"/>
<dbReference type="PANTHER" id="PTHR46401:SF2">
    <property type="entry name" value="GLYCOSYLTRANSFERASE WBBK-RELATED"/>
    <property type="match status" value="1"/>
</dbReference>
<dbReference type="STRING" id="1280514.AXFE_07310"/>
<dbReference type="RefSeq" id="WP_052604499.1">
    <property type="nucleotide sequence ID" value="NZ_JXYS01000018.1"/>
</dbReference>
<proteinExistence type="predicted"/>
<dbReference type="GO" id="GO:0009011">
    <property type="term" value="F:alpha-1,4-glucan glucosyltransferase (ADP-glucose donor) activity"/>
    <property type="evidence" value="ECO:0007669"/>
    <property type="project" value="UniProtKB-EC"/>
</dbReference>
<evidence type="ECO:0000259" key="3">
    <source>
        <dbReference type="Pfam" id="PF00534"/>
    </source>
</evidence>
<gene>
    <name evidence="5" type="primary">glgA2</name>
    <name evidence="5" type="ORF">AXFE_07310</name>
</gene>
<dbReference type="InterPro" id="IPR001296">
    <property type="entry name" value="Glyco_trans_1"/>
</dbReference>
<dbReference type="Pfam" id="PF00534">
    <property type="entry name" value="Glycos_transf_1"/>
    <property type="match status" value="1"/>
</dbReference>
<dbReference type="EC" id="2.4.1.21" evidence="5"/>
<keyword evidence="6" id="KW-1185">Reference proteome</keyword>
<keyword evidence="1 5" id="KW-0328">Glycosyltransferase</keyword>
<evidence type="ECO:0000256" key="1">
    <source>
        <dbReference type="ARBA" id="ARBA00022676"/>
    </source>
</evidence>